<reference evidence="3 4" key="1">
    <citation type="submission" date="2024-03" db="EMBL/GenBank/DDBJ databases">
        <title>A high-quality draft genome sequence of Diaporthe vaccinii, a causative agent of upright dieback and viscid rot disease in cranberry plants.</title>
        <authorList>
            <person name="Sarrasin M."/>
            <person name="Lang B.F."/>
            <person name="Burger G."/>
        </authorList>
    </citation>
    <scope>NUCLEOTIDE SEQUENCE [LARGE SCALE GENOMIC DNA]</scope>
    <source>
        <strain evidence="3 4">IS7</strain>
    </source>
</reference>
<dbReference type="EMBL" id="JBAWTH010000003">
    <property type="protein sequence ID" value="KAL2292503.1"/>
    <property type="molecule type" value="Genomic_DNA"/>
</dbReference>
<evidence type="ECO:0000256" key="1">
    <source>
        <dbReference type="ARBA" id="ARBA00022801"/>
    </source>
</evidence>
<keyword evidence="4" id="KW-1185">Reference proteome</keyword>
<protein>
    <recommendedName>
        <fullName evidence="2">Serine hydrolase domain-containing protein</fullName>
    </recommendedName>
</protein>
<dbReference type="InterPro" id="IPR005645">
    <property type="entry name" value="FSH-like_dom"/>
</dbReference>
<dbReference type="InterPro" id="IPR029058">
    <property type="entry name" value="AB_hydrolase_fold"/>
</dbReference>
<gene>
    <name evidence="3" type="ORF">FJTKL_09467</name>
</gene>
<proteinExistence type="predicted"/>
<dbReference type="Proteomes" id="UP001600888">
    <property type="component" value="Unassembled WGS sequence"/>
</dbReference>
<evidence type="ECO:0000259" key="2">
    <source>
        <dbReference type="Pfam" id="PF03959"/>
    </source>
</evidence>
<dbReference type="InterPro" id="IPR050593">
    <property type="entry name" value="LovG"/>
</dbReference>
<sequence>MRFLCLHGWGTNSQVFETQTAAIRFELGDDHTYEFVEGHIPSEAFPGMREVTSSTDEFFSFADINDFDSCLRALDLLDAYIKAEGLFDGVIAFSQGAIIAASYLCRWRTLQQGTNGKELSAAQPFKCASFFSAPAAYSWNSLRDGRLRALSRDEDGELIQIPTAHIWGRDDDTIDATSVSGLCATDTAETFMHEGGHEIPGVRMNTAVKSSVRAMRRVIAMAG</sequence>
<evidence type="ECO:0000313" key="3">
    <source>
        <dbReference type="EMBL" id="KAL2292503.1"/>
    </source>
</evidence>
<organism evidence="3 4">
    <name type="scientific">Diaporthe vaccinii</name>
    <dbReference type="NCBI Taxonomy" id="105482"/>
    <lineage>
        <taxon>Eukaryota</taxon>
        <taxon>Fungi</taxon>
        <taxon>Dikarya</taxon>
        <taxon>Ascomycota</taxon>
        <taxon>Pezizomycotina</taxon>
        <taxon>Sordariomycetes</taxon>
        <taxon>Sordariomycetidae</taxon>
        <taxon>Diaporthales</taxon>
        <taxon>Diaporthaceae</taxon>
        <taxon>Diaporthe</taxon>
        <taxon>Diaporthe eres species complex</taxon>
    </lineage>
</organism>
<dbReference type="Pfam" id="PF03959">
    <property type="entry name" value="FSH1"/>
    <property type="match status" value="1"/>
</dbReference>
<keyword evidence="1" id="KW-0378">Hydrolase</keyword>
<accession>A0ABR4FCS8</accession>
<dbReference type="PANTHER" id="PTHR48070:SF4">
    <property type="entry name" value="ESTERASE ALNB"/>
    <property type="match status" value="1"/>
</dbReference>
<dbReference type="PANTHER" id="PTHR48070">
    <property type="entry name" value="ESTERASE OVCA2"/>
    <property type="match status" value="1"/>
</dbReference>
<feature type="domain" description="Serine hydrolase" evidence="2">
    <location>
        <begin position="2"/>
        <end position="201"/>
    </location>
</feature>
<evidence type="ECO:0000313" key="4">
    <source>
        <dbReference type="Proteomes" id="UP001600888"/>
    </source>
</evidence>
<comment type="caution">
    <text evidence="3">The sequence shown here is derived from an EMBL/GenBank/DDBJ whole genome shotgun (WGS) entry which is preliminary data.</text>
</comment>
<dbReference type="Gene3D" id="3.40.50.1820">
    <property type="entry name" value="alpha/beta hydrolase"/>
    <property type="match status" value="1"/>
</dbReference>
<dbReference type="SUPFAM" id="SSF53474">
    <property type="entry name" value="alpha/beta-Hydrolases"/>
    <property type="match status" value="1"/>
</dbReference>
<name>A0ABR4FCS8_9PEZI</name>